<dbReference type="STRING" id="449.LHA_2204"/>
<dbReference type="HOGENOM" id="CLU_2844460_0_0_6"/>
<evidence type="ECO:0000313" key="2">
    <source>
        <dbReference type="Proteomes" id="UP000032803"/>
    </source>
</evidence>
<organism evidence="1 2">
    <name type="scientific">Legionella hackeliae</name>
    <dbReference type="NCBI Taxonomy" id="449"/>
    <lineage>
        <taxon>Bacteria</taxon>
        <taxon>Pseudomonadati</taxon>
        <taxon>Pseudomonadota</taxon>
        <taxon>Gammaproteobacteria</taxon>
        <taxon>Legionellales</taxon>
        <taxon>Legionellaceae</taxon>
        <taxon>Legionella</taxon>
    </lineage>
</organism>
<dbReference type="EMBL" id="LN681225">
    <property type="protein sequence ID" value="CEK11225.1"/>
    <property type="molecule type" value="Genomic_DNA"/>
</dbReference>
<proteinExistence type="predicted"/>
<dbReference type="AlphaFoldDB" id="A0A0A8UQT8"/>
<sequence length="65" mass="7651">MVAWILLVFTKSAILTHFFLYREKSLMYSLQLLNNSWFVVGVKRECNLFSLMIVNSTDTFINELT</sequence>
<accession>A0A0A8UQT8</accession>
<gene>
    <name evidence="1" type="ORF">LHA_2204</name>
</gene>
<reference evidence="2" key="1">
    <citation type="submission" date="2014-09" db="EMBL/GenBank/DDBJ databases">
        <authorList>
            <person name="Gomez-Valero L."/>
        </authorList>
    </citation>
    <scope>NUCLEOTIDE SEQUENCE [LARGE SCALE GENOMIC DNA]</scope>
    <source>
        <strain evidence="2">ATCC35250</strain>
    </source>
</reference>
<dbReference type="Proteomes" id="UP000032803">
    <property type="component" value="Chromosome I"/>
</dbReference>
<protein>
    <submittedName>
        <fullName evidence="1">Uncharacterized protein</fullName>
    </submittedName>
</protein>
<evidence type="ECO:0000313" key="1">
    <source>
        <dbReference type="EMBL" id="CEK11225.1"/>
    </source>
</evidence>
<keyword evidence="2" id="KW-1185">Reference proteome</keyword>
<name>A0A0A8UQT8_LEGHA</name>
<dbReference type="KEGG" id="lha:LHA_2204"/>